<reference evidence="3 4" key="1">
    <citation type="submission" date="2018-05" db="EMBL/GenBank/DDBJ databases">
        <title>Spiribacter halobius sp. nov., a moderately halophilic bacterium isolated from marine solar saltern.</title>
        <authorList>
            <person name="Zheng W.-S."/>
            <person name="Lu D.-C."/>
            <person name="Du Z.-J."/>
        </authorList>
    </citation>
    <scope>NUCLEOTIDE SEQUENCE [LARGE SCALE GENOMIC DNA]</scope>
    <source>
        <strain evidence="3 4">E85</strain>
    </source>
</reference>
<dbReference type="Pfam" id="PF04632">
    <property type="entry name" value="FUSC"/>
    <property type="match status" value="1"/>
</dbReference>
<feature type="transmembrane region" description="Helical" evidence="2">
    <location>
        <begin position="476"/>
        <end position="495"/>
    </location>
</feature>
<feature type="transmembrane region" description="Helical" evidence="2">
    <location>
        <begin position="421"/>
        <end position="440"/>
    </location>
</feature>
<protein>
    <submittedName>
        <fullName evidence="3">FUSC family protein</fullName>
    </submittedName>
</protein>
<evidence type="ECO:0000313" key="4">
    <source>
        <dbReference type="Proteomes" id="UP000245474"/>
    </source>
</evidence>
<dbReference type="GO" id="GO:0022857">
    <property type="term" value="F:transmembrane transporter activity"/>
    <property type="evidence" value="ECO:0007669"/>
    <property type="project" value="InterPro"/>
</dbReference>
<sequence>MGLAMAVATLFELERPYWALISAVFLQVRPETGLVIEKGIFQILGTLTGGAVGVGILLVLMPYPVLAVVALAVWVGANAVASALLRRLNVVYGFAIAGVTAVLVVALTMLDPAAAAGGSLFRIAEARVSEIIVGAVCATFASSVLWPVRVKQALMRLARNGINELFDYLDLELTAESSGNQRHRSADAVLQTIVALSDDASAALFEGPDGPGRARAVSRLCQKALALMATVQVFGRFRRRHPELIGAELDAALDRLRQAIQQMRATRSEARARRIAQALRRELQEKPAETERTTPVERMLFRLMRTLVGDLIIVLRANHAIETSDRALLKAPALVPYRDPLIGAVTGARTTFLFLIGAGAWLVTGSPAAVVLMILPVIFSIMFARLPSPPAAMRRLLVGALIAVPAAWAVAPWLIAQTPQGLAPAVAIFALPLFFALLAIPDPDTRHYGIGFAIPYILLIRPGGEMAFDAREFAGLSLAILIAIALVYLVFRLINEPGARIMRRRLVASTTRDLQRLGDPHRTGGEEWFDARMAERLMRLSAYDRALPERERHLTDLGLTGLNLGHSSLRLQRQLAADDTPEVREMARKWQRSLAHAYRRASRGRQTRAFRERSARLLAALEGSGRIDSDGRALIQGSLERLALTLERLAATVPPAASPGAVSVIDRARS</sequence>
<evidence type="ECO:0000256" key="2">
    <source>
        <dbReference type="SAM" id="Phobius"/>
    </source>
</evidence>
<keyword evidence="2" id="KW-0812">Transmembrane</keyword>
<accession>A0A2U2MYW2</accession>
<gene>
    <name evidence="3" type="ORF">DEM34_14355</name>
</gene>
<keyword evidence="4" id="KW-1185">Reference proteome</keyword>
<proteinExistence type="predicted"/>
<feature type="transmembrane region" description="Helical" evidence="2">
    <location>
        <begin position="91"/>
        <end position="110"/>
    </location>
</feature>
<keyword evidence="2" id="KW-0472">Membrane</keyword>
<dbReference type="EMBL" id="QFFI01000025">
    <property type="protein sequence ID" value="PWG61919.1"/>
    <property type="molecule type" value="Genomic_DNA"/>
</dbReference>
<dbReference type="InterPro" id="IPR006726">
    <property type="entry name" value="PHBA_efflux_AaeB/fusaric-R"/>
</dbReference>
<keyword evidence="2" id="KW-1133">Transmembrane helix</keyword>
<keyword evidence="1" id="KW-0175">Coiled coil</keyword>
<feature type="transmembrane region" description="Helical" evidence="2">
    <location>
        <begin position="352"/>
        <end position="384"/>
    </location>
</feature>
<feature type="transmembrane region" description="Helical" evidence="2">
    <location>
        <begin position="396"/>
        <end position="415"/>
    </location>
</feature>
<dbReference type="AlphaFoldDB" id="A0A2U2MYW2"/>
<feature type="transmembrane region" description="Helical" evidence="2">
    <location>
        <begin position="131"/>
        <end position="148"/>
    </location>
</feature>
<evidence type="ECO:0000313" key="3">
    <source>
        <dbReference type="EMBL" id="PWG61919.1"/>
    </source>
</evidence>
<comment type="caution">
    <text evidence="3">The sequence shown here is derived from an EMBL/GenBank/DDBJ whole genome shotgun (WGS) entry which is preliminary data.</text>
</comment>
<dbReference type="RefSeq" id="WP_109679529.1">
    <property type="nucleotide sequence ID" value="NZ_CP086615.1"/>
</dbReference>
<feature type="coiled-coil region" evidence="1">
    <location>
        <begin position="246"/>
        <end position="273"/>
    </location>
</feature>
<evidence type="ECO:0000256" key="1">
    <source>
        <dbReference type="SAM" id="Coils"/>
    </source>
</evidence>
<dbReference type="Proteomes" id="UP000245474">
    <property type="component" value="Unassembled WGS sequence"/>
</dbReference>
<dbReference type="OrthoDB" id="9807111at2"/>
<organism evidence="3 4">
    <name type="scientific">Sediminicurvatus halobius</name>
    <dbReference type="NCBI Taxonomy" id="2182432"/>
    <lineage>
        <taxon>Bacteria</taxon>
        <taxon>Pseudomonadati</taxon>
        <taxon>Pseudomonadota</taxon>
        <taxon>Gammaproteobacteria</taxon>
        <taxon>Chromatiales</taxon>
        <taxon>Ectothiorhodospiraceae</taxon>
        <taxon>Sediminicurvatus</taxon>
    </lineage>
</organism>
<name>A0A2U2MYW2_9GAMM</name>
<dbReference type="GO" id="GO:0005886">
    <property type="term" value="C:plasma membrane"/>
    <property type="evidence" value="ECO:0007669"/>
    <property type="project" value="InterPro"/>
</dbReference>